<feature type="transmembrane region" description="Helical" evidence="1">
    <location>
        <begin position="30"/>
        <end position="47"/>
    </location>
</feature>
<comment type="caution">
    <text evidence="2">The sequence shown here is derived from an EMBL/GenBank/DDBJ whole genome shotgun (WGS) entry which is preliminary data.</text>
</comment>
<gene>
    <name evidence="2" type="ORF">PAT3040_06461</name>
</gene>
<dbReference type="EMBL" id="BDQX01000423">
    <property type="protein sequence ID" value="GBG11630.1"/>
    <property type="molecule type" value="Genomic_DNA"/>
</dbReference>
<organism evidence="2 3">
    <name type="scientific">Paenibacillus agaridevorans</name>
    <dbReference type="NCBI Taxonomy" id="171404"/>
    <lineage>
        <taxon>Bacteria</taxon>
        <taxon>Bacillati</taxon>
        <taxon>Bacillota</taxon>
        <taxon>Bacilli</taxon>
        <taxon>Bacillales</taxon>
        <taxon>Paenibacillaceae</taxon>
        <taxon>Paenibacillus</taxon>
    </lineage>
</organism>
<keyword evidence="3" id="KW-1185">Reference proteome</keyword>
<evidence type="ECO:0000313" key="2">
    <source>
        <dbReference type="EMBL" id="GBG11630.1"/>
    </source>
</evidence>
<name>A0A2R5EY75_9BACL</name>
<keyword evidence="1" id="KW-1133">Transmembrane helix</keyword>
<protein>
    <submittedName>
        <fullName evidence="2">Uncharacterized protein</fullName>
    </submittedName>
</protein>
<dbReference type="Proteomes" id="UP000245202">
    <property type="component" value="Unassembled WGS sequence"/>
</dbReference>
<keyword evidence="1" id="KW-0812">Transmembrane</keyword>
<evidence type="ECO:0000256" key="1">
    <source>
        <dbReference type="SAM" id="Phobius"/>
    </source>
</evidence>
<proteinExistence type="predicted"/>
<dbReference type="RefSeq" id="WP_108995889.1">
    <property type="nucleotide sequence ID" value="NZ_BDQX01000423.1"/>
</dbReference>
<sequence>MAIVGIAAIAACICVLEVPRMWRSRQWKELGLFGFLLALGTGISVGIDLDAGLPNPMDWLAAIFRPIENLAETTFGLRRVNEG</sequence>
<evidence type="ECO:0000313" key="3">
    <source>
        <dbReference type="Proteomes" id="UP000245202"/>
    </source>
</evidence>
<keyword evidence="1" id="KW-0472">Membrane</keyword>
<reference evidence="2 3" key="1">
    <citation type="submission" date="2017-08" db="EMBL/GenBank/DDBJ databases">
        <title>Substantial Increase in Enzyme Production by Combined Drug-Resistance Mutations in Paenibacillus agaridevorans.</title>
        <authorList>
            <person name="Tanaka Y."/>
            <person name="Funane K."/>
            <person name="Hosaka T."/>
            <person name="Shiwa Y."/>
            <person name="Fujita N."/>
            <person name="Miyazaki T."/>
            <person name="Yoshikawa H."/>
            <person name="Murakami K."/>
            <person name="Kasahara K."/>
            <person name="Inaoka T."/>
            <person name="Hiraga Y."/>
            <person name="Ochi K."/>
        </authorList>
    </citation>
    <scope>NUCLEOTIDE SEQUENCE [LARGE SCALE GENOMIC DNA]</scope>
    <source>
        <strain evidence="2 3">T-3040</strain>
    </source>
</reference>
<dbReference type="AlphaFoldDB" id="A0A2R5EY75"/>
<accession>A0A2R5EY75</accession>